<evidence type="ECO:0000313" key="2">
    <source>
        <dbReference type="EMBL" id="GCC42526.1"/>
    </source>
</evidence>
<dbReference type="PRINTS" id="PR01764">
    <property type="entry name" value="MAPKPHPHTASE"/>
</dbReference>
<feature type="domain" description="Rhodanese" evidence="1">
    <location>
        <begin position="65"/>
        <end position="100"/>
    </location>
</feature>
<dbReference type="InterPro" id="IPR008343">
    <property type="entry name" value="MKP"/>
</dbReference>
<accession>A0A401TIU7</accession>
<evidence type="ECO:0000259" key="1">
    <source>
        <dbReference type="PROSITE" id="PS50206"/>
    </source>
</evidence>
<dbReference type="CDD" id="cd01446">
    <property type="entry name" value="DSP_MapKP"/>
    <property type="match status" value="1"/>
</dbReference>
<dbReference type="InterPro" id="IPR001763">
    <property type="entry name" value="Rhodanese-like_dom"/>
</dbReference>
<dbReference type="SUPFAM" id="SSF52821">
    <property type="entry name" value="Rhodanese/Cell cycle control phosphatase"/>
    <property type="match status" value="1"/>
</dbReference>
<dbReference type="STRING" id="137246.A0A401TIU7"/>
<name>A0A401TIU7_CHIPU</name>
<reference evidence="2 3" key="1">
    <citation type="journal article" date="2018" name="Nat. Ecol. Evol.">
        <title>Shark genomes provide insights into elasmobranch evolution and the origin of vertebrates.</title>
        <authorList>
            <person name="Hara Y"/>
            <person name="Yamaguchi K"/>
            <person name="Onimaru K"/>
            <person name="Kadota M"/>
            <person name="Koyanagi M"/>
            <person name="Keeley SD"/>
            <person name="Tatsumi K"/>
            <person name="Tanaka K"/>
            <person name="Motone F"/>
            <person name="Kageyama Y"/>
            <person name="Nozu R"/>
            <person name="Adachi N"/>
            <person name="Nishimura O"/>
            <person name="Nakagawa R"/>
            <person name="Tanegashima C"/>
            <person name="Kiyatake I"/>
            <person name="Matsumoto R"/>
            <person name="Murakumo K"/>
            <person name="Nishida K"/>
            <person name="Terakita A"/>
            <person name="Kuratani S"/>
            <person name="Sato K"/>
            <person name="Hyodo S Kuraku.S."/>
        </authorList>
    </citation>
    <scope>NUCLEOTIDE SEQUENCE [LARGE SCALE GENOMIC DNA]</scope>
</reference>
<dbReference type="EMBL" id="BEZZ01085233">
    <property type="protein sequence ID" value="GCC42526.1"/>
    <property type="molecule type" value="Genomic_DNA"/>
</dbReference>
<comment type="caution">
    <text evidence="2">The sequence shown here is derived from an EMBL/GenBank/DDBJ whole genome shotgun (WGS) entry which is preliminary data.</text>
</comment>
<dbReference type="Gene3D" id="3.40.250.10">
    <property type="entry name" value="Rhodanese-like domain"/>
    <property type="match status" value="1"/>
</dbReference>
<organism evidence="2 3">
    <name type="scientific">Chiloscyllium punctatum</name>
    <name type="common">Brownbanded bambooshark</name>
    <name type="synonym">Hemiscyllium punctatum</name>
    <dbReference type="NCBI Taxonomy" id="137246"/>
    <lineage>
        <taxon>Eukaryota</taxon>
        <taxon>Metazoa</taxon>
        <taxon>Chordata</taxon>
        <taxon>Craniata</taxon>
        <taxon>Vertebrata</taxon>
        <taxon>Chondrichthyes</taxon>
        <taxon>Elasmobranchii</taxon>
        <taxon>Galeomorphii</taxon>
        <taxon>Galeoidea</taxon>
        <taxon>Orectolobiformes</taxon>
        <taxon>Hemiscylliidae</taxon>
        <taxon>Chiloscyllium</taxon>
    </lineage>
</organism>
<dbReference type="AlphaFoldDB" id="A0A401TIU7"/>
<dbReference type="Pfam" id="PF00581">
    <property type="entry name" value="Rhodanese"/>
    <property type="match status" value="1"/>
</dbReference>
<proteinExistence type="predicted"/>
<evidence type="ECO:0000313" key="3">
    <source>
        <dbReference type="Proteomes" id="UP000287033"/>
    </source>
</evidence>
<dbReference type="OrthoDB" id="426001at2759"/>
<protein>
    <recommendedName>
        <fullName evidence="1">Rhodanese domain-containing protein</fullName>
    </recommendedName>
</protein>
<feature type="non-terminal residue" evidence="2">
    <location>
        <position position="131"/>
    </location>
</feature>
<sequence>MTSPRLIRTVRSNEGSHNIPPSVLTLTTTPSPCGWSKLWIAPLNMVTTEPLEIDSCQLMHLLVEAQMRPLVLDCRSFLHFNASHIRGSHNVHCNSIVKRRSKGAITLDCILAEESVRAGLRGGRYPTVVVL</sequence>
<dbReference type="GO" id="GO:0017017">
    <property type="term" value="F:MAP kinase tyrosine/serine/threonine phosphatase activity"/>
    <property type="evidence" value="ECO:0007669"/>
    <property type="project" value="InterPro"/>
</dbReference>
<keyword evidence="3" id="KW-1185">Reference proteome</keyword>
<dbReference type="InterPro" id="IPR036873">
    <property type="entry name" value="Rhodanese-like_dom_sf"/>
</dbReference>
<dbReference type="Proteomes" id="UP000287033">
    <property type="component" value="Unassembled WGS sequence"/>
</dbReference>
<gene>
    <name evidence="2" type="ORF">chiPu_0026677</name>
</gene>
<dbReference type="PROSITE" id="PS50206">
    <property type="entry name" value="RHODANESE_3"/>
    <property type="match status" value="1"/>
</dbReference>